<protein>
    <submittedName>
        <fullName evidence="2">NifU family protein</fullName>
    </submittedName>
</protein>
<dbReference type="Pfam" id="PF08712">
    <property type="entry name" value="Nfu_N"/>
    <property type="match status" value="2"/>
</dbReference>
<dbReference type="InterPro" id="IPR034904">
    <property type="entry name" value="FSCA_dom_sf"/>
</dbReference>
<feature type="domain" description="Scaffold protein Nfu/NifU N-terminal" evidence="1">
    <location>
        <begin position="103"/>
        <end position="188"/>
    </location>
</feature>
<reference evidence="3" key="1">
    <citation type="journal article" date="2019" name="Int. J. Syst. Evol. Microbiol.">
        <title>The Global Catalogue of Microorganisms (GCM) 10K type strain sequencing project: providing services to taxonomists for standard genome sequencing and annotation.</title>
        <authorList>
            <consortium name="The Broad Institute Genomics Platform"/>
            <consortium name="The Broad Institute Genome Sequencing Center for Infectious Disease"/>
            <person name="Wu L."/>
            <person name="Ma J."/>
        </authorList>
    </citation>
    <scope>NUCLEOTIDE SEQUENCE [LARGE SCALE GENOMIC DNA]</scope>
    <source>
        <strain evidence="3">CCUG 61485</strain>
    </source>
</reference>
<dbReference type="SMART" id="SM00932">
    <property type="entry name" value="Nfu_N"/>
    <property type="match status" value="2"/>
</dbReference>
<accession>A0ABW3Y042</accession>
<organism evidence="2 3">
    <name type="scientific">Namhaeicola litoreus</name>
    <dbReference type="NCBI Taxonomy" id="1052145"/>
    <lineage>
        <taxon>Bacteria</taxon>
        <taxon>Pseudomonadati</taxon>
        <taxon>Bacteroidota</taxon>
        <taxon>Flavobacteriia</taxon>
        <taxon>Flavobacteriales</taxon>
        <taxon>Flavobacteriaceae</taxon>
        <taxon>Namhaeicola</taxon>
    </lineage>
</organism>
<dbReference type="RefSeq" id="WP_377176234.1">
    <property type="nucleotide sequence ID" value="NZ_JBHTMY010000002.1"/>
</dbReference>
<dbReference type="SUPFAM" id="SSF117916">
    <property type="entry name" value="Fe-S cluster assembly (FSCA) domain-like"/>
    <property type="match status" value="1"/>
</dbReference>
<dbReference type="EMBL" id="JBHTMY010000002">
    <property type="protein sequence ID" value="MFD1314536.1"/>
    <property type="molecule type" value="Genomic_DNA"/>
</dbReference>
<evidence type="ECO:0000313" key="2">
    <source>
        <dbReference type="EMBL" id="MFD1314536.1"/>
    </source>
</evidence>
<dbReference type="Pfam" id="PF01106">
    <property type="entry name" value="NifU"/>
    <property type="match status" value="1"/>
</dbReference>
<gene>
    <name evidence="2" type="ORF">ACFQ39_02825</name>
</gene>
<proteinExistence type="predicted"/>
<evidence type="ECO:0000259" key="1">
    <source>
        <dbReference type="SMART" id="SM00932"/>
    </source>
</evidence>
<keyword evidence="3" id="KW-1185">Reference proteome</keyword>
<name>A0ABW3Y042_9FLAO</name>
<dbReference type="Proteomes" id="UP001597201">
    <property type="component" value="Unassembled WGS sequence"/>
</dbReference>
<dbReference type="InterPro" id="IPR001075">
    <property type="entry name" value="NIF_FeS_clus_asmbl_NifU_C"/>
</dbReference>
<dbReference type="Gene3D" id="3.30.1370.70">
    <property type="entry name" value="Scaffold protein Nfu/NifU, N-terminal domain"/>
    <property type="match status" value="2"/>
</dbReference>
<dbReference type="Gene3D" id="3.30.300.130">
    <property type="entry name" value="Fe-S cluster assembly (FSCA)"/>
    <property type="match status" value="1"/>
</dbReference>
<dbReference type="PANTHER" id="PTHR11178">
    <property type="entry name" value="IRON-SULFUR CLUSTER SCAFFOLD PROTEIN NFU-RELATED"/>
    <property type="match status" value="1"/>
</dbReference>
<dbReference type="InterPro" id="IPR014824">
    <property type="entry name" value="Nfu/NifU_N"/>
</dbReference>
<dbReference type="SUPFAM" id="SSF110836">
    <property type="entry name" value="Hypothetical protein SAV1430"/>
    <property type="match status" value="2"/>
</dbReference>
<feature type="domain" description="Scaffold protein Nfu/NifU N-terminal" evidence="1">
    <location>
        <begin position="4"/>
        <end position="89"/>
    </location>
</feature>
<sequence>MVQINIERTNNPNIIKFVLNKMLTDGAFEFSSLEEAKDSPLAQQLFKLPFIKKVFISANFIALERYDMLEWGDVEEDLKEILTAYFEQNKPLFQSESKKAIEIYAEETPNPTVQKFVTNQFLTKHLIEVKNQDDATEVPLAAALFQFPFVKEVFINQNYISVTRDNSVEWFMVNNEMRQFIKDYLSKDNLIVTEAFVPSENQRSENSLDMNAFDETSQKIISILDEYIRPAVAGDGGNILFKSYDPENKMVNVILQGACNGCPSSTITLKNGIEATLKQFLPNEIEGVNALN</sequence>
<evidence type="ECO:0000313" key="3">
    <source>
        <dbReference type="Proteomes" id="UP001597201"/>
    </source>
</evidence>
<comment type="caution">
    <text evidence="2">The sequence shown here is derived from an EMBL/GenBank/DDBJ whole genome shotgun (WGS) entry which is preliminary data.</text>
</comment>
<dbReference type="PANTHER" id="PTHR11178:SF49">
    <property type="entry name" value="PROTEIN 5, PUTATIVE-RELATED"/>
    <property type="match status" value="1"/>
</dbReference>
<dbReference type="InterPro" id="IPR036498">
    <property type="entry name" value="Nfu/NifU_N_sf"/>
</dbReference>